<gene>
    <name evidence="12" type="primary">exbD</name>
    <name evidence="12" type="ORF">DAMO_0495</name>
</gene>
<evidence type="ECO:0000256" key="1">
    <source>
        <dbReference type="ARBA" id="ARBA00004249"/>
    </source>
</evidence>
<keyword evidence="7 10" id="KW-0653">Protein transport</keyword>
<protein>
    <submittedName>
        <fullName evidence="12">Biopolymer transport protein exbD</fullName>
    </submittedName>
</protein>
<organism evidence="12 13">
    <name type="scientific">Methylomirabilis oxygeniifera</name>
    <dbReference type="NCBI Taxonomy" id="671143"/>
    <lineage>
        <taxon>Bacteria</taxon>
        <taxon>Candidatus Methylomirabilota</taxon>
        <taxon>Candidatus Methylomirabilia</taxon>
        <taxon>Candidatus Methylomirabilales</taxon>
        <taxon>Candidatus Methylomirabilaceae</taxon>
        <taxon>Candidatus Methylomirabilis</taxon>
    </lineage>
</organism>
<evidence type="ECO:0000256" key="11">
    <source>
        <dbReference type="SAM" id="Phobius"/>
    </source>
</evidence>
<evidence type="ECO:0000256" key="2">
    <source>
        <dbReference type="ARBA" id="ARBA00005811"/>
    </source>
</evidence>
<evidence type="ECO:0000256" key="7">
    <source>
        <dbReference type="ARBA" id="ARBA00022927"/>
    </source>
</evidence>
<dbReference type="Proteomes" id="UP000006898">
    <property type="component" value="Chromosome"/>
</dbReference>
<evidence type="ECO:0000256" key="10">
    <source>
        <dbReference type="RuleBase" id="RU003879"/>
    </source>
</evidence>
<dbReference type="GO" id="GO:0005886">
    <property type="term" value="C:plasma membrane"/>
    <property type="evidence" value="ECO:0007669"/>
    <property type="project" value="UniProtKB-SubCell"/>
</dbReference>
<keyword evidence="9 11" id="KW-0472">Membrane</keyword>
<dbReference type="PANTHER" id="PTHR30558">
    <property type="entry name" value="EXBD MEMBRANE COMPONENT OF PMF-DRIVEN MACROMOLECULE IMPORT SYSTEM"/>
    <property type="match status" value="1"/>
</dbReference>
<dbReference type="InterPro" id="IPR003400">
    <property type="entry name" value="ExbD"/>
</dbReference>
<comment type="subcellular location">
    <subcellularLocation>
        <location evidence="1">Cell inner membrane</location>
        <topology evidence="1">Single-pass type II membrane protein</topology>
    </subcellularLocation>
    <subcellularLocation>
        <location evidence="10">Cell membrane</location>
        <topology evidence="10">Single-pass type II membrane protein</topology>
    </subcellularLocation>
</comment>
<sequence length="145" mass="15619">MASPGIGSDERPGGSALSEINITPFVDVVLVLLVIFLITAPMMLRGIDVKVPKTETKNVGPEERLMLTVTREKAVYLDGQPVTLVRLERALVGLRQRNAKAAVFLRADEGVSYGVVVKVMDAVKKAGIERLGMVTEPIPPVVKGQ</sequence>
<name>D5MJY8_METO1</name>
<evidence type="ECO:0000256" key="9">
    <source>
        <dbReference type="ARBA" id="ARBA00023136"/>
    </source>
</evidence>
<keyword evidence="6 10" id="KW-0812">Transmembrane</keyword>
<dbReference type="Gene3D" id="3.30.420.270">
    <property type="match status" value="1"/>
</dbReference>
<keyword evidence="3 10" id="KW-0813">Transport</keyword>
<dbReference type="EMBL" id="FP565575">
    <property type="protein sequence ID" value="CBE67571.1"/>
    <property type="molecule type" value="Genomic_DNA"/>
</dbReference>
<feature type="transmembrane region" description="Helical" evidence="11">
    <location>
        <begin position="20"/>
        <end position="44"/>
    </location>
</feature>
<proteinExistence type="inferred from homology"/>
<accession>D5MJY8</accession>
<dbReference type="Pfam" id="PF02472">
    <property type="entry name" value="ExbD"/>
    <property type="match status" value="1"/>
</dbReference>
<dbReference type="KEGG" id="mox:DAMO_0495"/>
<keyword evidence="5" id="KW-0997">Cell inner membrane</keyword>
<evidence type="ECO:0000256" key="5">
    <source>
        <dbReference type="ARBA" id="ARBA00022519"/>
    </source>
</evidence>
<dbReference type="STRING" id="671143.DAMO_0495"/>
<evidence type="ECO:0000256" key="6">
    <source>
        <dbReference type="ARBA" id="ARBA00022692"/>
    </source>
</evidence>
<dbReference type="PANTHER" id="PTHR30558:SF12">
    <property type="entry name" value="BIOPOLYMER TRANSPORT PROTEIN EXBD"/>
    <property type="match status" value="1"/>
</dbReference>
<comment type="similarity">
    <text evidence="2 10">Belongs to the ExbD/TolR family.</text>
</comment>
<dbReference type="eggNOG" id="COG0848">
    <property type="taxonomic scope" value="Bacteria"/>
</dbReference>
<reference evidence="12 13" key="1">
    <citation type="journal article" date="2010" name="Nature">
        <title>Nitrite-driven anaerobic methane oxidation by oxygenic bacteria.</title>
        <authorList>
            <person name="Ettwig K.F."/>
            <person name="Butler M.K."/>
            <person name="Le Paslier D."/>
            <person name="Pelletier E."/>
            <person name="Mangenot S."/>
            <person name="Kuypers M.M.M."/>
            <person name="Schreiber F."/>
            <person name="Dutilh B.E."/>
            <person name="Zedelius J."/>
            <person name="de Beer D."/>
            <person name="Gloerich J."/>
            <person name="Wessels H.J.C.T."/>
            <person name="van Allen T."/>
            <person name="Luesken F."/>
            <person name="Wu M."/>
            <person name="van de Pas-Schoonen K.T."/>
            <person name="Op den Camp H.J.M."/>
            <person name="Janssen-Megens E.M."/>
            <person name="Francoijs K-J."/>
            <person name="Stunnenberg H."/>
            <person name="Weissenbach J."/>
            <person name="Jetten M.S.M."/>
            <person name="Strous M."/>
        </authorList>
    </citation>
    <scope>NUCLEOTIDE SEQUENCE [LARGE SCALE GENOMIC DNA]</scope>
</reference>
<keyword evidence="4" id="KW-1003">Cell membrane</keyword>
<keyword evidence="8 11" id="KW-1133">Transmembrane helix</keyword>
<dbReference type="GO" id="GO:0022857">
    <property type="term" value="F:transmembrane transporter activity"/>
    <property type="evidence" value="ECO:0007669"/>
    <property type="project" value="InterPro"/>
</dbReference>
<evidence type="ECO:0000256" key="8">
    <source>
        <dbReference type="ARBA" id="ARBA00022989"/>
    </source>
</evidence>
<dbReference type="AlphaFoldDB" id="D5MJY8"/>
<dbReference type="GO" id="GO:0015031">
    <property type="term" value="P:protein transport"/>
    <property type="evidence" value="ECO:0007669"/>
    <property type="project" value="UniProtKB-KW"/>
</dbReference>
<evidence type="ECO:0000256" key="3">
    <source>
        <dbReference type="ARBA" id="ARBA00022448"/>
    </source>
</evidence>
<dbReference type="PATRIC" id="fig|671143.5.peg.420"/>
<evidence type="ECO:0000313" key="13">
    <source>
        <dbReference type="Proteomes" id="UP000006898"/>
    </source>
</evidence>
<dbReference type="HOGENOM" id="CLU_085305_1_3_0"/>
<evidence type="ECO:0000256" key="4">
    <source>
        <dbReference type="ARBA" id="ARBA00022475"/>
    </source>
</evidence>
<evidence type="ECO:0000313" key="12">
    <source>
        <dbReference type="EMBL" id="CBE67571.1"/>
    </source>
</evidence>